<keyword evidence="1" id="KW-0812">Transmembrane</keyword>
<evidence type="ECO:0000313" key="2">
    <source>
        <dbReference type="EMBL" id="KKS83821.1"/>
    </source>
</evidence>
<reference evidence="2 3" key="1">
    <citation type="journal article" date="2015" name="Nature">
        <title>rRNA introns, odd ribosomes, and small enigmatic genomes across a large radiation of phyla.</title>
        <authorList>
            <person name="Brown C.T."/>
            <person name="Hug L.A."/>
            <person name="Thomas B.C."/>
            <person name="Sharon I."/>
            <person name="Castelle C.J."/>
            <person name="Singh A."/>
            <person name="Wilkins M.J."/>
            <person name="Williams K.H."/>
            <person name="Banfield J.F."/>
        </authorList>
    </citation>
    <scope>NUCLEOTIDE SEQUENCE [LARGE SCALE GENOMIC DNA]</scope>
</reference>
<gene>
    <name evidence="2" type="ORF">UV59_C0031G0008</name>
</gene>
<organism evidence="2 3">
    <name type="scientific">Candidatus Gottesmanbacteria bacterium GW2011_GWA1_43_11</name>
    <dbReference type="NCBI Taxonomy" id="1618436"/>
    <lineage>
        <taxon>Bacteria</taxon>
        <taxon>Candidatus Gottesmaniibacteriota</taxon>
    </lineage>
</organism>
<feature type="transmembrane region" description="Helical" evidence="1">
    <location>
        <begin position="278"/>
        <end position="298"/>
    </location>
</feature>
<comment type="caution">
    <text evidence="2">The sequence shown here is derived from an EMBL/GenBank/DDBJ whole genome shotgun (WGS) entry which is preliminary data.</text>
</comment>
<dbReference type="AlphaFoldDB" id="A0A0G1ELA3"/>
<feature type="transmembrane region" description="Helical" evidence="1">
    <location>
        <begin position="173"/>
        <end position="204"/>
    </location>
</feature>
<keyword evidence="1" id="KW-0472">Membrane</keyword>
<dbReference type="Proteomes" id="UP000034543">
    <property type="component" value="Unassembled WGS sequence"/>
</dbReference>
<protein>
    <recommendedName>
        <fullName evidence="4">Glycosyltransferase RgtA/B/C/D-like domain-containing protein</fullName>
    </recommendedName>
</protein>
<dbReference type="EMBL" id="LCFB01000031">
    <property type="protein sequence ID" value="KKS83821.1"/>
    <property type="molecule type" value="Genomic_DNA"/>
</dbReference>
<feature type="transmembrane region" description="Helical" evidence="1">
    <location>
        <begin position="358"/>
        <end position="379"/>
    </location>
</feature>
<evidence type="ECO:0008006" key="4">
    <source>
        <dbReference type="Google" id="ProtNLM"/>
    </source>
</evidence>
<feature type="transmembrane region" description="Helical" evidence="1">
    <location>
        <begin position="216"/>
        <end position="238"/>
    </location>
</feature>
<feature type="transmembrane region" description="Helical" evidence="1">
    <location>
        <begin position="140"/>
        <end position="161"/>
    </location>
</feature>
<evidence type="ECO:0000256" key="1">
    <source>
        <dbReference type="SAM" id="Phobius"/>
    </source>
</evidence>
<keyword evidence="1" id="KW-1133">Transmembrane helix</keyword>
<sequence>MIDASYLYKRYFISKKVLTLLLILLVFYVFQLKYLERSIFNIQFVDEDDNFVTGAWILEGQKLYKDIFFQHQPAATYISAAVQEITKPNSIFLLVKRHRELIYFYSAAAFFLLTFRFGFVGFVTAILYETTKFYLLGNLFLAEALAIPPILFIIGLIYETVFRKEKLSSKLNLAIALISIIFIWFTLLPLAPFAIISIAIIWYLSSKPLRSFLLKFIGIYFLLLSFIFFKLFPFSAYLKDTVLITSTQNIPAEVDNLGTFIARFFFYPLLALNFQNSGFFLTFKVLSILFVISLLFLVKRKCYLIALLSVLLFWLTNLRPAPFGLFYSGFHLLPMYGALLWLTVLNINFIILKSKTKIYKILILSIFLGPLILFALLSYKKEVTTPFNRDSSFYSNYSPKFDYGEAVRLLSKPQDKLIVVPSESLIYWQSKLLPSSPFFYTYGFMYKNDALKQEISNDFSKSLPKFFYINADFEKDAIYNRQAEYYSNVMLRGKPSRLYVLKSQLKDITDDKWGEVKRLGFTKEK</sequence>
<name>A0A0G1ELA3_9BACT</name>
<proteinExistence type="predicted"/>
<feature type="transmembrane region" description="Helical" evidence="1">
    <location>
        <begin position="12"/>
        <end position="30"/>
    </location>
</feature>
<evidence type="ECO:0000313" key="3">
    <source>
        <dbReference type="Proteomes" id="UP000034543"/>
    </source>
</evidence>
<feature type="transmembrane region" description="Helical" evidence="1">
    <location>
        <begin position="305"/>
        <end position="327"/>
    </location>
</feature>
<feature type="transmembrane region" description="Helical" evidence="1">
    <location>
        <begin position="102"/>
        <end position="128"/>
    </location>
</feature>
<feature type="transmembrane region" description="Helical" evidence="1">
    <location>
        <begin position="333"/>
        <end position="351"/>
    </location>
</feature>
<accession>A0A0G1ELA3</accession>